<gene>
    <name evidence="2" type="ORF">BDY17DRAFT_46356</name>
</gene>
<feature type="region of interest" description="Disordered" evidence="1">
    <location>
        <begin position="191"/>
        <end position="320"/>
    </location>
</feature>
<protein>
    <submittedName>
        <fullName evidence="2">Uncharacterized protein</fullName>
    </submittedName>
</protein>
<keyword evidence="3" id="KW-1185">Reference proteome</keyword>
<dbReference type="Proteomes" id="UP000799767">
    <property type="component" value="Unassembled WGS sequence"/>
</dbReference>
<sequence>MAEANPSNTARPSPRKKPSSQNTNGAKEKADAAREKERKQETSKAAKKALAAQKKAKELTQAAAAAGDPDERQKLLNQALEKEVEAETFGKTAKYLNSGTWQGLCAGCGLGGSVGVWLGIVTGTLVGGVTSLVTGGLGAGIGAGVGALHGPWFKVGEWMGESIRKITGDIPGWKATEEQKGALEKMVNGVREQDRPDEEELTVMSEEGGKVKPGQGFVGKREEDEGEKGMLQGGKGALKKAVNPMSSSETRDESAASKRKAEVQATAARPDAQADPKLREQYAKLAGTATTPDPQATVAKNGARKQPRKLEIRSQQSNAT</sequence>
<feature type="compositionally biased region" description="Basic and acidic residues" evidence="1">
    <location>
        <begin position="272"/>
        <end position="282"/>
    </location>
</feature>
<feature type="compositionally biased region" description="Basic and acidic residues" evidence="1">
    <location>
        <begin position="26"/>
        <end position="44"/>
    </location>
</feature>
<reference evidence="2" key="1">
    <citation type="journal article" date="2020" name="Stud. Mycol.">
        <title>101 Dothideomycetes genomes: a test case for predicting lifestyles and emergence of pathogens.</title>
        <authorList>
            <person name="Haridas S."/>
            <person name="Albert R."/>
            <person name="Binder M."/>
            <person name="Bloem J."/>
            <person name="Labutti K."/>
            <person name="Salamov A."/>
            <person name="Andreopoulos B."/>
            <person name="Baker S."/>
            <person name="Barry K."/>
            <person name="Bills G."/>
            <person name="Bluhm B."/>
            <person name="Cannon C."/>
            <person name="Castanera R."/>
            <person name="Culley D."/>
            <person name="Daum C."/>
            <person name="Ezra D."/>
            <person name="Gonzalez J."/>
            <person name="Henrissat B."/>
            <person name="Kuo A."/>
            <person name="Liang C."/>
            <person name="Lipzen A."/>
            <person name="Lutzoni F."/>
            <person name="Magnuson J."/>
            <person name="Mondo S."/>
            <person name="Nolan M."/>
            <person name="Ohm R."/>
            <person name="Pangilinan J."/>
            <person name="Park H.-J."/>
            <person name="Ramirez L."/>
            <person name="Alfaro M."/>
            <person name="Sun H."/>
            <person name="Tritt A."/>
            <person name="Yoshinaga Y."/>
            <person name="Zwiers L.-H."/>
            <person name="Turgeon B."/>
            <person name="Goodwin S."/>
            <person name="Spatafora J."/>
            <person name="Crous P."/>
            <person name="Grigoriev I."/>
        </authorList>
    </citation>
    <scope>NUCLEOTIDE SEQUENCE</scope>
    <source>
        <strain evidence="2">CBS 113389</strain>
    </source>
</reference>
<name>A0A6A6PG65_9PEZI</name>
<accession>A0A6A6PG65</accession>
<evidence type="ECO:0000313" key="3">
    <source>
        <dbReference type="Proteomes" id="UP000799767"/>
    </source>
</evidence>
<organism evidence="2 3">
    <name type="scientific">Neohortaea acidophila</name>
    <dbReference type="NCBI Taxonomy" id="245834"/>
    <lineage>
        <taxon>Eukaryota</taxon>
        <taxon>Fungi</taxon>
        <taxon>Dikarya</taxon>
        <taxon>Ascomycota</taxon>
        <taxon>Pezizomycotina</taxon>
        <taxon>Dothideomycetes</taxon>
        <taxon>Dothideomycetidae</taxon>
        <taxon>Mycosphaerellales</taxon>
        <taxon>Teratosphaeriaceae</taxon>
        <taxon>Neohortaea</taxon>
    </lineage>
</organism>
<proteinExistence type="predicted"/>
<dbReference type="OrthoDB" id="3930519at2759"/>
<evidence type="ECO:0000256" key="1">
    <source>
        <dbReference type="SAM" id="MobiDB-lite"/>
    </source>
</evidence>
<feature type="compositionally biased region" description="Polar residues" evidence="1">
    <location>
        <begin position="1"/>
        <end position="11"/>
    </location>
</feature>
<dbReference type="RefSeq" id="XP_033585522.1">
    <property type="nucleotide sequence ID" value="XM_033738412.1"/>
</dbReference>
<evidence type="ECO:0000313" key="2">
    <source>
        <dbReference type="EMBL" id="KAF2478952.1"/>
    </source>
</evidence>
<dbReference type="EMBL" id="MU001642">
    <property type="protein sequence ID" value="KAF2478952.1"/>
    <property type="molecule type" value="Genomic_DNA"/>
</dbReference>
<feature type="compositionally biased region" description="Basic and acidic residues" evidence="1">
    <location>
        <begin position="249"/>
        <end position="262"/>
    </location>
</feature>
<dbReference type="GeneID" id="54479414"/>
<feature type="region of interest" description="Disordered" evidence="1">
    <location>
        <begin position="1"/>
        <end position="52"/>
    </location>
</feature>
<dbReference type="AlphaFoldDB" id="A0A6A6PG65"/>